<feature type="chain" id="PRO_5041931466" evidence="1">
    <location>
        <begin position="23"/>
        <end position="217"/>
    </location>
</feature>
<dbReference type="AlphaFoldDB" id="A0AAE7TPZ5"/>
<sequence length="217" mass="25520">MKFTAFILLLISIFLIACSANQANKKISNSELENLAKQYGGVYIFNQKFVDEIERREKEREELAKNLGDKIRSNPRKIKQGDKFITIYDVDMTLVNQKFPQTLSNGKRYYTRWIDYENQTGKEAKVPEVYINKIKEFMGESNYDKSPNFPILVMFYVNDNDKIVPIKLSMSYTYYKTRYGLFGDEGMGIRFKDEEQILIRGGNKFILINDKFTRVEK</sequence>
<dbReference type="Proteomes" id="UP000594513">
    <property type="component" value="Chromosome"/>
</dbReference>
<keyword evidence="1" id="KW-0732">Signal</keyword>
<organism evidence="2 3">
    <name type="scientific">Campylobacter concisus</name>
    <dbReference type="NCBI Taxonomy" id="199"/>
    <lineage>
        <taxon>Bacteria</taxon>
        <taxon>Pseudomonadati</taxon>
        <taxon>Campylobacterota</taxon>
        <taxon>Epsilonproteobacteria</taxon>
        <taxon>Campylobacterales</taxon>
        <taxon>Campylobacteraceae</taxon>
        <taxon>Campylobacter</taxon>
    </lineage>
</organism>
<reference evidence="2 3" key="1">
    <citation type="journal article" date="2018" name="Emerg. Microbes Infect.">
        <title>Genomic analysis of oral Campylobacter concisus strains identified a potential bacterial molecular marker associated with active Crohn's disease.</title>
        <authorList>
            <person name="Liu F."/>
            <person name="Ma R."/>
            <person name="Tay C.Y.A."/>
            <person name="Octavia S."/>
            <person name="Lan R."/>
            <person name="Chung H.K.L."/>
            <person name="Riordan S.M."/>
            <person name="Grimm M.C."/>
            <person name="Leong R.W."/>
            <person name="Tanaka M.M."/>
            <person name="Connor S."/>
            <person name="Zhang L."/>
        </authorList>
    </citation>
    <scope>NUCLEOTIDE SEQUENCE [LARGE SCALE GENOMIC DNA]</scope>
    <source>
        <strain evidence="2 3">P27CDO-S2</strain>
    </source>
</reference>
<dbReference type="PROSITE" id="PS51257">
    <property type="entry name" value="PROKAR_LIPOPROTEIN"/>
    <property type="match status" value="1"/>
</dbReference>
<name>A0AAE7TPZ5_9BACT</name>
<protein>
    <submittedName>
        <fullName evidence="2">tRNA 2-selenouridine synthase</fullName>
    </submittedName>
</protein>
<feature type="signal peptide" evidence="1">
    <location>
        <begin position="1"/>
        <end position="22"/>
    </location>
</feature>
<evidence type="ECO:0000313" key="3">
    <source>
        <dbReference type="Proteomes" id="UP000594513"/>
    </source>
</evidence>
<dbReference type="EMBL" id="CP049272">
    <property type="protein sequence ID" value="QPH87143.1"/>
    <property type="molecule type" value="Genomic_DNA"/>
</dbReference>
<gene>
    <name evidence="2" type="ORF">CVT17_01270</name>
</gene>
<accession>A0AAE7TPZ5</accession>
<evidence type="ECO:0000256" key="1">
    <source>
        <dbReference type="SAM" id="SignalP"/>
    </source>
</evidence>
<evidence type="ECO:0000313" key="2">
    <source>
        <dbReference type="EMBL" id="QPH87143.1"/>
    </source>
</evidence>
<proteinExistence type="predicted"/>